<reference evidence="3" key="1">
    <citation type="submission" date="2017-02" db="UniProtKB">
        <authorList>
            <consortium name="WormBaseParasite"/>
        </authorList>
    </citation>
    <scope>IDENTIFICATION</scope>
</reference>
<reference evidence="1 2" key="2">
    <citation type="submission" date="2018-11" db="EMBL/GenBank/DDBJ databases">
        <authorList>
            <consortium name="Pathogen Informatics"/>
        </authorList>
    </citation>
    <scope>NUCLEOTIDE SEQUENCE [LARGE SCALE GENOMIC DNA]</scope>
</reference>
<sequence>MLFYQIRSQSAYGTNGNTIKLSYDEKCSTEAFGKDASSQIAPDLEKLLDSFNGIDFDGLIQFGCYFHSAKDSAGLHHRKKGVFMQPENPIEHT</sequence>
<gene>
    <name evidence="1" type="ORF">ASIM_LOCUS16911</name>
</gene>
<protein>
    <submittedName>
        <fullName evidence="3">Peptidase</fullName>
    </submittedName>
</protein>
<dbReference type="Proteomes" id="UP000267096">
    <property type="component" value="Unassembled WGS sequence"/>
</dbReference>
<dbReference type="EMBL" id="UYRR01033548">
    <property type="protein sequence ID" value="VDK59021.1"/>
    <property type="molecule type" value="Genomic_DNA"/>
</dbReference>
<evidence type="ECO:0000313" key="2">
    <source>
        <dbReference type="Proteomes" id="UP000267096"/>
    </source>
</evidence>
<evidence type="ECO:0000313" key="1">
    <source>
        <dbReference type="EMBL" id="VDK59021.1"/>
    </source>
</evidence>
<dbReference type="WBParaSite" id="ASIM_0001750501-mRNA-1">
    <property type="protein sequence ID" value="ASIM_0001750501-mRNA-1"/>
    <property type="gene ID" value="ASIM_0001750501"/>
</dbReference>
<keyword evidence="2" id="KW-1185">Reference proteome</keyword>
<accession>A0A0M3K963</accession>
<evidence type="ECO:0000313" key="3">
    <source>
        <dbReference type="WBParaSite" id="ASIM_0001750501-mRNA-1"/>
    </source>
</evidence>
<proteinExistence type="predicted"/>
<organism evidence="3">
    <name type="scientific">Anisakis simplex</name>
    <name type="common">Herring worm</name>
    <dbReference type="NCBI Taxonomy" id="6269"/>
    <lineage>
        <taxon>Eukaryota</taxon>
        <taxon>Metazoa</taxon>
        <taxon>Ecdysozoa</taxon>
        <taxon>Nematoda</taxon>
        <taxon>Chromadorea</taxon>
        <taxon>Rhabditida</taxon>
        <taxon>Spirurina</taxon>
        <taxon>Ascaridomorpha</taxon>
        <taxon>Ascaridoidea</taxon>
        <taxon>Anisakidae</taxon>
        <taxon>Anisakis</taxon>
        <taxon>Anisakis simplex complex</taxon>
    </lineage>
</organism>
<name>A0A0M3K963_ANISI</name>
<dbReference type="AlphaFoldDB" id="A0A0M3K963"/>